<dbReference type="EMBL" id="CABD030041322">
    <property type="status" value="NOT_ANNOTATED_CDS"/>
    <property type="molecule type" value="Genomic_DNA"/>
</dbReference>
<keyword evidence="14" id="KW-1185">Reference proteome</keyword>
<reference evidence="14" key="1">
    <citation type="submission" date="2011-05" db="EMBL/GenBank/DDBJ databases">
        <title>Insights into the evolution of the great apes provided by the gorilla genome.</title>
        <authorList>
            <person name="Scally A."/>
        </authorList>
    </citation>
    <scope>NUCLEOTIDE SEQUENCE [LARGE SCALE GENOMIC DNA]</scope>
</reference>
<feature type="repeat" description="ANK" evidence="8">
    <location>
        <begin position="1180"/>
        <end position="1212"/>
    </location>
</feature>
<dbReference type="Ensembl" id="ENSGGOT00000000290.3">
    <property type="protein sequence ID" value="ENSGGOP00000000284.3"/>
    <property type="gene ID" value="ENSGGOG00000000288.3"/>
</dbReference>
<feature type="repeat" description="ANK" evidence="8">
    <location>
        <begin position="1078"/>
        <end position="1110"/>
    </location>
</feature>
<protein>
    <submittedName>
        <fullName evidence="13">Ankyrin repeat and KH domain containing 1</fullName>
    </submittedName>
</protein>
<feature type="repeat" description="ANK" evidence="8">
    <location>
        <begin position="366"/>
        <end position="398"/>
    </location>
</feature>
<feature type="compositionally biased region" description="Polar residues" evidence="11">
    <location>
        <begin position="1988"/>
        <end position="2010"/>
    </location>
</feature>
<feature type="compositionally biased region" description="Low complexity" evidence="11">
    <location>
        <begin position="2328"/>
        <end position="2340"/>
    </location>
</feature>
<dbReference type="EMBL" id="CABD030041329">
    <property type="status" value="NOT_ANNOTATED_CDS"/>
    <property type="molecule type" value="Genomic_DNA"/>
</dbReference>
<dbReference type="InterPro" id="IPR036770">
    <property type="entry name" value="Ankyrin_rpt-contain_sf"/>
</dbReference>
<name>G3QDG6_GORGO</name>
<feature type="compositionally biased region" description="Polar residues" evidence="11">
    <location>
        <begin position="2069"/>
        <end position="2097"/>
    </location>
</feature>
<dbReference type="SMART" id="SM00248">
    <property type="entry name" value="ANK"/>
    <property type="match status" value="23"/>
</dbReference>
<dbReference type="Bgee" id="ENSGGOG00000000288">
    <property type="expression patterns" value="Expressed in testis and 6 other cell types or tissues"/>
</dbReference>
<dbReference type="FunFam" id="1.25.40.20:FF:000068">
    <property type="entry name" value="ankyrin repeat domain-containing protein 17 isoform X5"/>
    <property type="match status" value="1"/>
</dbReference>
<evidence type="ECO:0000256" key="3">
    <source>
        <dbReference type="ARBA" id="ARBA00022553"/>
    </source>
</evidence>
<feature type="domain" description="K Homology" evidence="12">
    <location>
        <begin position="1685"/>
        <end position="1755"/>
    </location>
</feature>
<evidence type="ECO:0000313" key="14">
    <source>
        <dbReference type="Proteomes" id="UP000001519"/>
    </source>
</evidence>
<dbReference type="GO" id="GO:0005737">
    <property type="term" value="C:cytoplasm"/>
    <property type="evidence" value="ECO:0007669"/>
    <property type="project" value="UniProtKB-SubCell"/>
</dbReference>
<feature type="compositionally biased region" description="Gly residues" evidence="11">
    <location>
        <begin position="1"/>
        <end position="10"/>
    </location>
</feature>
<feature type="region of interest" description="Disordered" evidence="11">
    <location>
        <begin position="1525"/>
        <end position="1605"/>
    </location>
</feature>
<evidence type="ECO:0000313" key="13">
    <source>
        <dbReference type="Ensembl" id="ENSGGOP00000000284.3"/>
    </source>
</evidence>
<dbReference type="EMBL" id="CABD030041323">
    <property type="status" value="NOT_ANNOTATED_CDS"/>
    <property type="molecule type" value="Genomic_DNA"/>
</dbReference>
<dbReference type="InterPro" id="IPR004087">
    <property type="entry name" value="KH_dom"/>
</dbReference>
<reference evidence="13" key="4">
    <citation type="submission" date="2025-09" db="UniProtKB">
        <authorList>
            <consortium name="Ensembl"/>
        </authorList>
    </citation>
    <scope>IDENTIFICATION</scope>
</reference>
<dbReference type="FunFam" id="1.25.40.20:FF:000046">
    <property type="entry name" value="Ankyrin repeat and KH domain-containing protein 1"/>
    <property type="match status" value="1"/>
</dbReference>
<dbReference type="EMBL" id="CABD030041324">
    <property type="status" value="NOT_ANNOTATED_CDS"/>
    <property type="molecule type" value="Genomic_DNA"/>
</dbReference>
<accession>G3QDG6</accession>
<evidence type="ECO:0000256" key="2">
    <source>
        <dbReference type="ARBA" id="ARBA00022490"/>
    </source>
</evidence>
<organism evidence="13 14">
    <name type="scientific">Gorilla gorilla gorilla</name>
    <name type="common">Western lowland gorilla</name>
    <dbReference type="NCBI Taxonomy" id="9595"/>
    <lineage>
        <taxon>Eukaryota</taxon>
        <taxon>Metazoa</taxon>
        <taxon>Chordata</taxon>
        <taxon>Craniata</taxon>
        <taxon>Vertebrata</taxon>
        <taxon>Euteleostomi</taxon>
        <taxon>Mammalia</taxon>
        <taxon>Eutheria</taxon>
        <taxon>Euarchontoglires</taxon>
        <taxon>Primates</taxon>
        <taxon>Haplorrhini</taxon>
        <taxon>Catarrhini</taxon>
        <taxon>Hominidae</taxon>
        <taxon>Gorilla</taxon>
    </lineage>
</organism>
<feature type="repeat" description="ANK" evidence="8">
    <location>
        <begin position="1112"/>
        <end position="1144"/>
    </location>
</feature>
<feature type="repeat" description="ANK" evidence="8">
    <location>
        <begin position="332"/>
        <end position="364"/>
    </location>
</feature>
<feature type="repeat" description="ANK" evidence="8">
    <location>
        <begin position="1045"/>
        <end position="1077"/>
    </location>
</feature>
<feature type="repeat" description="ANK" evidence="8">
    <location>
        <begin position="465"/>
        <end position="497"/>
    </location>
</feature>
<feature type="compositionally biased region" description="Low complexity" evidence="11">
    <location>
        <begin position="2276"/>
        <end position="2299"/>
    </location>
</feature>
<feature type="compositionally biased region" description="Polar residues" evidence="11">
    <location>
        <begin position="1595"/>
        <end position="1605"/>
    </location>
</feature>
<feature type="repeat" description="ANK" evidence="8">
    <location>
        <begin position="1145"/>
        <end position="1177"/>
    </location>
</feature>
<dbReference type="EMBL" id="CABD030041320">
    <property type="status" value="NOT_ANNOTATED_CDS"/>
    <property type="molecule type" value="Genomic_DNA"/>
</dbReference>
<dbReference type="InterPro" id="IPR036612">
    <property type="entry name" value="KH_dom_type_1_sf"/>
</dbReference>
<feature type="compositionally biased region" description="Basic and acidic residues" evidence="11">
    <location>
        <begin position="1455"/>
        <end position="1474"/>
    </location>
</feature>
<dbReference type="FunFam" id="1.25.40.20:FF:000055">
    <property type="entry name" value="ankyrin repeat domain-containing protein 17 isoform X2"/>
    <property type="match status" value="1"/>
</dbReference>
<keyword evidence="4" id="KW-0677">Repeat</keyword>
<dbReference type="PANTHER" id="PTHR23206:SF5">
    <property type="entry name" value="ANKYRIN REPEAT AND KH DOMAIN-CONTAINING PROTEIN 1"/>
    <property type="match status" value="1"/>
</dbReference>
<dbReference type="EMBL" id="CABD030041327">
    <property type="status" value="NOT_ANNOTATED_CDS"/>
    <property type="molecule type" value="Genomic_DNA"/>
</dbReference>
<evidence type="ECO:0000256" key="6">
    <source>
        <dbReference type="ARBA" id="ARBA00023043"/>
    </source>
</evidence>
<dbReference type="PROSITE" id="PS50088">
    <property type="entry name" value="ANK_REPEAT"/>
    <property type="match status" value="18"/>
</dbReference>
<dbReference type="CDD" id="cd22503">
    <property type="entry name" value="KH-I_ANKHD1"/>
    <property type="match status" value="1"/>
</dbReference>
<feature type="region of interest" description="Disordered" evidence="11">
    <location>
        <begin position="2251"/>
        <end position="2358"/>
    </location>
</feature>
<evidence type="ECO:0000256" key="10">
    <source>
        <dbReference type="SAM" id="Coils"/>
    </source>
</evidence>
<feature type="repeat" description="ANK" evidence="8">
    <location>
        <begin position="529"/>
        <end position="561"/>
    </location>
</feature>
<dbReference type="PANTHER" id="PTHR23206">
    <property type="entry name" value="MASK PROTEIN"/>
    <property type="match status" value="1"/>
</dbReference>
<dbReference type="EMBL" id="CABD030041326">
    <property type="status" value="NOT_ANNOTATED_CDS"/>
    <property type="molecule type" value="Genomic_DNA"/>
</dbReference>
<dbReference type="GO" id="GO:0005634">
    <property type="term" value="C:nucleus"/>
    <property type="evidence" value="ECO:0007669"/>
    <property type="project" value="UniProtKB-ARBA"/>
</dbReference>
<evidence type="ECO:0000256" key="1">
    <source>
        <dbReference type="ARBA" id="ARBA00004496"/>
    </source>
</evidence>
<feature type="repeat" description="ANK" evidence="8">
    <location>
        <begin position="1282"/>
        <end position="1314"/>
    </location>
</feature>
<dbReference type="SUPFAM" id="SSF54791">
    <property type="entry name" value="Eukaryotic type KH-domain (KH-domain type I)"/>
    <property type="match status" value="1"/>
</dbReference>
<keyword evidence="7 10" id="KW-0175">Coiled coil</keyword>
<gene>
    <name evidence="13" type="primary">ANKHD1</name>
</gene>
<feature type="repeat" description="ANK" evidence="8">
    <location>
        <begin position="1214"/>
        <end position="1246"/>
    </location>
</feature>
<dbReference type="EMBL" id="CABD030041325">
    <property type="status" value="NOT_ANNOTATED_CDS"/>
    <property type="molecule type" value="Genomic_DNA"/>
</dbReference>
<feature type="repeat" description="ANK" evidence="8">
    <location>
        <begin position="432"/>
        <end position="464"/>
    </location>
</feature>
<dbReference type="Gene3D" id="3.30.1370.10">
    <property type="entry name" value="K Homology domain, type 1"/>
    <property type="match status" value="1"/>
</dbReference>
<dbReference type="EMBL" id="CABD030041328">
    <property type="status" value="NOT_ANNOTATED_CDS"/>
    <property type="molecule type" value="Genomic_DNA"/>
</dbReference>
<dbReference type="FunFam" id="1.25.40.20:FF:000012">
    <property type="entry name" value="ankyrin repeat domain-containing protein 17 isoform X1"/>
    <property type="match status" value="1"/>
</dbReference>
<dbReference type="InterPro" id="IPR004088">
    <property type="entry name" value="KH_dom_type_1"/>
</dbReference>
<feature type="coiled-coil region" evidence="10">
    <location>
        <begin position="770"/>
        <end position="842"/>
    </location>
</feature>
<dbReference type="Pfam" id="PF00023">
    <property type="entry name" value="Ank"/>
    <property type="match status" value="1"/>
</dbReference>
<feature type="region of interest" description="Disordered" evidence="11">
    <location>
        <begin position="1978"/>
        <end position="2097"/>
    </location>
</feature>
<keyword evidence="5 9" id="KW-0694">RNA-binding</keyword>
<sequence length="2599" mass="276379">MLTDGGGGGTSFEEDLDSVAPRSAPAGASEPPPPGGVGLGIRTVRLFGEAGPASGVGSSGSGAGGGDAALDFKLAAAVLRTGGGGGASGSDEDEVSEVESFILDQEDLDNPVLKTTSEIFLSSTAEGADLRTVDPETQARLEALLEAAGIGKLSTADGKAFADPEVLRRLTSSVSCALDEAAAALTRMKAENSHNAGQVDTRSLAEACSDGDVNAVRKLLDEGRSVNEHTEEGESLLCLACSAGYYELAQVLLAMHANVEDRGNKGDITPLMAASSGGYLDIVKLLLLHDADVNSQSATGNTALTYACAGGFVDIVKVLLNEGANIEDHNENGHTPLMEAASAGHVEVARVLLDHGAGINTHSNEFKESALTLACYKGHLDMVRFLLEAGADQEHKTDEMHTALMEACMDGHVEVARLLLDSGAQVNMPADSFESPLTLAACGGHVELAALLIERGANLEEVNDEGYTPLMEAAREGHEEMVALLLAQGANINAQTEETQETALTLACCGGFSEVADFLIKAGADIELGCSTPLMEASQEGHLELVKYLLASGANVNRATANNDHTVVSLACAGGHLAVVELLLAHGADPTHRLKVVYLKISKQAVRVDHLSPGSRQHKETPSLLKHTHTHTHTRMYVYIYINNMCIVIKICLIYLSDGSTMLIEAAKGGHTNVVSYLLDYPNNVLSVPTTDVSQLPPPSQDQSQVPRVPTHTLAMVVPPQEPDRTSQENSPALLGVQKGTSKQKSSSLQVADQDLLPSFHPYQPLECIVEETEGKLNELGQRISAIEKAQLKSLELIQGEPLNKDKIEELKKNREEQVQKKKKILKELQKVERQLQMKTQQQFTKEYLETKGQKDTVSLHQQCSHRGVFPEGEGDGSLPEDHFSELPQVDTILFKDNDVDDEQQSPPSAEQIDFVPVQPLSSPQCNFSSDLGSNGTNSLELQKVSGNQQIVGQPQIAITGHDQGLLVQEPDGLMVATPAQTLTDTLDDLIAAVSTRVPTGSNSSSQTTECLTPESCSQTTSNVASQSMPPVYPSVDIDAHTESNHDTALTLACAGGHEELVSVLIARDAKIEHRDKKGFTPLILAATAGHVGVVEILLDKGGDIEAQSERTKDTPLSLACSGGRQEVVDLLLARGANKEHRNVSDYTPLSLAASGGYVNIIKILLNAGAEINSRTGSKLGISPLMLAAMNGHVPAVKLLLDMGSDINAQIETNRNTALTLACFQGRAEVVSLLLDRKANVEHRAKTGLTPLMEAASGGYAEVGRVLLDKGADVNAPPVPSSRDTALTIAADKGHYKFCELLIHRGAHIDVRNKKGNTPLWLASNGGHFDVVQLLVQAGADVDAADNRKITPLMSAFRKGHVKVVQYLVKEVNQFPSDIECMRYIATITDKELLKKCHQCVETIVKAKDQQAAEANKNASILLKELDLEKSREESRKQALAAKREKRKEKRKKKKEEQKRKQEEDEENKPKENSELPEDEDEEENDEDVEQEVPIEPPSATTTTTIGISATSATFTNVFGKKRANVVTTPSTNRKNKKNKTKETPPTAHLILPEQHMSLAQQKADKNKINGEPRGGGAGGNSDSDNLDSTDCNSESSSGGKSQELNFVMDVNSSKYPSLLLHSQEEKTSTATSKTQTRLEGEVTPNSLSTSYKTVSLPLSSPNIKLNLTSPKRGQKREEGWKEVVRRSKKLSVPASVVSRIMGRGGCNITAIQDVTGAHIDVDKQKDKNGERMITIRGGTESTRYAVQLINALIQDPAKELEDLIPKNHIRTPASTKSIHANFSSGVGTTAASSKNAFPLGAPTLVTSQATTLSTFQPTNKLNKNVPTNVRSSFPVSLPLAYPHPHFALLAAQTMQQIRHPRLPMAQFGGTFSPSPNTWGPFPVRPVNPGNTNSSPKHNNTSRLPNQNGTVLPSESAGLATASCPITVSSVVAASQQLCVTNTRTPSSVRKQLFACVPKTSPPATVISSVTSTCSSLPSVSSAPITSGQAPTTFLPASTSQAQLSSQKMESFSAVPPTKEKVSTQDQPMANLCTPSSTANSCSSSASNTPGAPETHPSSSPTPTSSNTQEEAQPSSVSDLSPMSMPFASNSEPAPLTLTSPRMVAADNQDTSNLPQLAVPAPRVSHRMQPRGSFYSMVPNATIHQDPQSIFVTNPVTLTPPQGPPAAVQLSSAVNIMNGSQMHINPANKSLPPTFGPATLFNHFSSLFDSSQVPANQGWGDGPLSSRVATDASFTVQSAFLGNSVLGHLENMHPDNSKAPGFRPPSQRVSTSPVGLPSIDPSGSSPSSSSAPLASFSGIPGTRVFLQGPAPVGTPSFSRQHFSPHPWTSASNSSTSAPPTLGQPKGVSASQDRKIPPPIGTERLARIRQGGSVAQAPAGTSFVAPVGHSGIWSFGVNAVSEGLSGWSQSVMGNHPMHQQLSDPSTFSQHQPMERDDSGMVAPSNIFHQPMGLPISMYGGTIIPSHPQLADVPGGPLFNGLHNPDPAWNPMIKVIQNSTECTDAQQASLLPSVPALKGEIPSPQLTRPKKRIGRPMVASPNQRHQDHLRPKVPAGVQELTHCPDTPLLPPSDSRGHNSSNSPSLQAGGAEGAGDRGRDTW</sequence>
<feature type="compositionally biased region" description="Polar residues" evidence="11">
    <location>
        <begin position="1889"/>
        <end position="1913"/>
    </location>
</feature>
<feature type="compositionally biased region" description="Low complexity" evidence="11">
    <location>
        <begin position="1581"/>
        <end position="1594"/>
    </location>
</feature>
<feature type="compositionally biased region" description="Polar residues" evidence="11">
    <location>
        <begin position="1629"/>
        <end position="1655"/>
    </location>
</feature>
<feature type="compositionally biased region" description="Low complexity" evidence="11">
    <location>
        <begin position="1978"/>
        <end position="1987"/>
    </location>
</feature>
<dbReference type="EMBL" id="CABD030041321">
    <property type="status" value="NOT_ANNOTATED_CDS"/>
    <property type="molecule type" value="Genomic_DNA"/>
</dbReference>
<dbReference type="PROSITE" id="PS50297">
    <property type="entry name" value="ANK_REP_REGION"/>
    <property type="match status" value="17"/>
</dbReference>
<feature type="compositionally biased region" description="Low complexity" evidence="11">
    <location>
        <begin position="20"/>
        <end position="29"/>
    </location>
</feature>
<dbReference type="FunFam" id="3.30.1370.10:FF:000029">
    <property type="entry name" value="ankyrin repeat and KH domain-containing protein 1 isoform X2"/>
    <property type="match status" value="1"/>
</dbReference>
<feature type="repeat" description="ANK" evidence="8">
    <location>
        <begin position="563"/>
        <end position="595"/>
    </location>
</feature>
<feature type="compositionally biased region" description="Acidic residues" evidence="11">
    <location>
        <begin position="1475"/>
        <end position="1493"/>
    </location>
</feature>
<dbReference type="SMART" id="SM00322">
    <property type="entry name" value="KH"/>
    <property type="match status" value="1"/>
</dbReference>
<feature type="compositionally biased region" description="Low complexity" evidence="11">
    <location>
        <begin position="1494"/>
        <end position="1508"/>
    </location>
</feature>
<evidence type="ECO:0000256" key="11">
    <source>
        <dbReference type="SAM" id="MobiDB-lite"/>
    </source>
</evidence>
<dbReference type="PRINTS" id="PR01415">
    <property type="entry name" value="ANKYRIN"/>
</dbReference>
<dbReference type="GO" id="GO:0003723">
    <property type="term" value="F:RNA binding"/>
    <property type="evidence" value="ECO:0007669"/>
    <property type="project" value="UniProtKB-UniRule"/>
</dbReference>
<reference evidence="13 14" key="2">
    <citation type="journal article" date="2012" name="Nature">
        <title>Insights into hominid evolution from the gorilla genome sequence.</title>
        <authorList>
            <person name="Scally A."/>
            <person name="Dutheil J.Y."/>
            <person name="Hillier L.W."/>
            <person name="Jordan G.E."/>
            <person name="Goodhead I."/>
            <person name="Herrero J."/>
            <person name="Hobolth A."/>
            <person name="Lappalainen T."/>
            <person name="Mailund T."/>
            <person name="Marques-Bonet T."/>
            <person name="McCarthy S."/>
            <person name="Montgomery S.H."/>
            <person name="Schwalie P.C."/>
            <person name="Tang Y.A."/>
            <person name="Ward M.C."/>
            <person name="Xue Y."/>
            <person name="Yngvadottir B."/>
            <person name="Alkan C."/>
            <person name="Andersen L.N."/>
            <person name="Ayub Q."/>
            <person name="Ball E.V."/>
            <person name="Beal K."/>
            <person name="Bradley B.J."/>
            <person name="Chen Y."/>
            <person name="Clee C.M."/>
            <person name="Fitzgerald S."/>
            <person name="Graves T.A."/>
            <person name="Gu Y."/>
            <person name="Heath P."/>
            <person name="Heger A."/>
            <person name="Karakoc E."/>
            <person name="Kolb-Kokocinski A."/>
            <person name="Laird G.K."/>
            <person name="Lunter G."/>
            <person name="Meader S."/>
            <person name="Mort M."/>
            <person name="Mullikin J.C."/>
            <person name="Munch K."/>
            <person name="O'Connor T.D."/>
            <person name="Phillips A.D."/>
            <person name="Prado-Martinez J."/>
            <person name="Rogers A.S."/>
            <person name="Sajjadian S."/>
            <person name="Schmidt D."/>
            <person name="Shaw K."/>
            <person name="Simpson J.T."/>
            <person name="Stenson P.D."/>
            <person name="Turner D.J."/>
            <person name="Vigilant L."/>
            <person name="Vilella A.J."/>
            <person name="Whitener W."/>
            <person name="Zhu B."/>
            <person name="Cooper D.N."/>
            <person name="de Jong P."/>
            <person name="Dermitzakis E.T."/>
            <person name="Eichler E.E."/>
            <person name="Flicek P."/>
            <person name="Goldman N."/>
            <person name="Mundy N.I."/>
            <person name="Ning Z."/>
            <person name="Odom D.T."/>
            <person name="Ponting C.P."/>
            <person name="Quail M.A."/>
            <person name="Ryder O.A."/>
            <person name="Searle S.M."/>
            <person name="Warren W.C."/>
            <person name="Wilson R.K."/>
            <person name="Schierup M.H."/>
            <person name="Rogers J."/>
            <person name="Tyler-Smith C."/>
            <person name="Durbin R."/>
        </authorList>
    </citation>
    <scope>NUCLEOTIDE SEQUENCE [LARGE SCALE GENOMIC DNA]</scope>
</reference>
<feature type="region of interest" description="Disordered" evidence="11">
    <location>
        <begin position="1623"/>
        <end position="1655"/>
    </location>
</feature>
<comment type="subcellular location">
    <subcellularLocation>
        <location evidence="1">Cytoplasm</location>
    </subcellularLocation>
</comment>
<dbReference type="Proteomes" id="UP000001519">
    <property type="component" value="Chromosome 5"/>
</dbReference>
<evidence type="ECO:0000256" key="9">
    <source>
        <dbReference type="PROSITE-ProRule" id="PRU00117"/>
    </source>
</evidence>
<feature type="region of interest" description="Disordered" evidence="11">
    <location>
        <begin position="1877"/>
        <end position="1914"/>
    </location>
</feature>
<dbReference type="InterPro" id="IPR051631">
    <property type="entry name" value="Ankyrin-KH/SAM_domain"/>
</dbReference>
<dbReference type="Gene3D" id="1.25.40.20">
    <property type="entry name" value="Ankyrin repeat-containing domain"/>
    <property type="match status" value="7"/>
</dbReference>
<feature type="region of interest" description="Disordered" evidence="11">
    <location>
        <begin position="2511"/>
        <end position="2599"/>
    </location>
</feature>
<feature type="repeat" description="ANK" evidence="8">
    <location>
        <begin position="299"/>
        <end position="331"/>
    </location>
</feature>
<evidence type="ECO:0000259" key="12">
    <source>
        <dbReference type="SMART" id="SM00322"/>
    </source>
</evidence>
<dbReference type="Pfam" id="PF12796">
    <property type="entry name" value="Ank_2"/>
    <property type="match status" value="8"/>
</dbReference>
<feature type="repeat" description="ANK" evidence="8">
    <location>
        <begin position="1315"/>
        <end position="1347"/>
    </location>
</feature>
<evidence type="ECO:0000256" key="7">
    <source>
        <dbReference type="ARBA" id="ARBA00023054"/>
    </source>
</evidence>
<dbReference type="FunFam" id="1.25.40.20:FF:000156">
    <property type="entry name" value="ankyrin repeat and KH domain-containing protein 1-like isoform X6"/>
    <property type="match status" value="1"/>
</dbReference>
<feature type="compositionally biased region" description="Low complexity" evidence="11">
    <location>
        <begin position="2033"/>
        <end position="2068"/>
    </location>
</feature>
<evidence type="ECO:0000256" key="8">
    <source>
        <dbReference type="PROSITE-ProRule" id="PRU00023"/>
    </source>
</evidence>
<reference evidence="13" key="3">
    <citation type="submission" date="2025-08" db="UniProtKB">
        <authorList>
            <consortium name="Ensembl"/>
        </authorList>
    </citation>
    <scope>IDENTIFICATION</scope>
</reference>
<dbReference type="Pfam" id="PF00013">
    <property type="entry name" value="KH_1"/>
    <property type="match status" value="1"/>
</dbReference>
<feature type="region of interest" description="Disordered" evidence="11">
    <location>
        <begin position="1"/>
        <end position="40"/>
    </location>
</feature>
<feature type="region of interest" description="Disordered" evidence="11">
    <location>
        <begin position="1432"/>
        <end position="1508"/>
    </location>
</feature>
<proteinExistence type="predicted"/>
<evidence type="ECO:0000256" key="4">
    <source>
        <dbReference type="ARBA" id="ARBA00022737"/>
    </source>
</evidence>
<dbReference type="SUPFAM" id="SSF48403">
    <property type="entry name" value="Ankyrin repeat"/>
    <property type="match status" value="2"/>
</dbReference>
<evidence type="ECO:0000256" key="5">
    <source>
        <dbReference type="ARBA" id="ARBA00022884"/>
    </source>
</evidence>
<keyword evidence="2" id="KW-0963">Cytoplasm</keyword>
<dbReference type="InterPro" id="IPR047374">
    <property type="entry name" value="KH-I_ANKHD1"/>
</dbReference>
<feature type="compositionally biased region" description="Basic residues" evidence="11">
    <location>
        <begin position="1444"/>
        <end position="1454"/>
    </location>
</feature>
<feature type="repeat" description="ANK" evidence="8">
    <location>
        <begin position="1247"/>
        <end position="1279"/>
    </location>
</feature>
<keyword evidence="6 8" id="KW-0040">ANK repeat</keyword>
<dbReference type="GeneTree" id="ENSGT00940000153768"/>
<keyword evidence="3" id="KW-0597">Phosphoprotein</keyword>
<feature type="repeat" description="ANK" evidence="8">
    <location>
        <begin position="399"/>
        <end position="431"/>
    </location>
</feature>
<dbReference type="PROSITE" id="PS50084">
    <property type="entry name" value="KH_TYPE_1"/>
    <property type="match status" value="1"/>
</dbReference>
<dbReference type="InterPro" id="IPR002110">
    <property type="entry name" value="Ankyrin_rpt"/>
</dbReference>
<feature type="repeat" description="ANK" evidence="8">
    <location>
        <begin position="266"/>
        <end position="298"/>
    </location>
</feature>